<dbReference type="Proteomes" id="UP000250266">
    <property type="component" value="Unassembled WGS sequence"/>
</dbReference>
<dbReference type="OrthoDB" id="47007at2759"/>
<dbReference type="CDD" id="cd05233">
    <property type="entry name" value="SDR_c"/>
    <property type="match status" value="1"/>
</dbReference>
<evidence type="ECO:0000256" key="2">
    <source>
        <dbReference type="ARBA" id="ARBA00023002"/>
    </source>
</evidence>
<evidence type="ECO:0000256" key="1">
    <source>
        <dbReference type="ARBA" id="ARBA00006484"/>
    </source>
</evidence>
<dbReference type="EMBL" id="KV744972">
    <property type="protein sequence ID" value="OCK80144.1"/>
    <property type="molecule type" value="Genomic_DNA"/>
</dbReference>
<dbReference type="PANTHER" id="PTHR43639:SF1">
    <property type="entry name" value="SHORT-CHAIN DEHYDROGENASE_REDUCTASE FAMILY PROTEIN"/>
    <property type="match status" value="1"/>
</dbReference>
<dbReference type="Gene3D" id="3.40.50.720">
    <property type="entry name" value="NAD(P)-binding Rossmann-like Domain"/>
    <property type="match status" value="1"/>
</dbReference>
<evidence type="ECO:0000313" key="3">
    <source>
        <dbReference type="EMBL" id="OCK80144.1"/>
    </source>
</evidence>
<dbReference type="InterPro" id="IPR002347">
    <property type="entry name" value="SDR_fam"/>
</dbReference>
<keyword evidence="4" id="KW-1185">Reference proteome</keyword>
<proteinExistence type="inferred from homology"/>
<dbReference type="GO" id="GO:0016491">
    <property type="term" value="F:oxidoreductase activity"/>
    <property type="evidence" value="ECO:0007669"/>
    <property type="project" value="UniProtKB-KW"/>
</dbReference>
<dbReference type="PRINTS" id="PR00081">
    <property type="entry name" value="GDHRDH"/>
</dbReference>
<dbReference type="Pfam" id="PF00106">
    <property type="entry name" value="adh_short"/>
    <property type="match status" value="2"/>
</dbReference>
<dbReference type="PANTHER" id="PTHR43639">
    <property type="entry name" value="OXIDOREDUCTASE, SHORT-CHAIN DEHYDROGENASE/REDUCTASE FAMILY (AFU_ORTHOLOGUE AFUA_5G02870)"/>
    <property type="match status" value="1"/>
</dbReference>
<gene>
    <name evidence="3" type="ORF">K432DRAFT_453528</name>
</gene>
<sequence>MASPYMPEAPCLQEQDLAGKVAVITGASKGIGRAIALNLATRGCAILGTYSSPTSAHQFKTLSHTISALYTNTFPSSSFSGSPSPSSPRISHHTHAPTVPKLIGITANILSSDCALMIAVILEKEFNSRCDIFINNASVAVRRRVGEIGDGDVSDSLMGNVTTPMRIMETLVRKMLLRQDARVVIVTREMVHGKGTHSSSLPTLTSSALHSLSKSWSLELPLLIPGTTVNVVSVGLTDTPGFRALPASLSSKIQHGQRDSEVG</sequence>
<keyword evidence="2" id="KW-0560">Oxidoreductase</keyword>
<organism evidence="3 4">
    <name type="scientific">Lepidopterella palustris CBS 459.81</name>
    <dbReference type="NCBI Taxonomy" id="1314670"/>
    <lineage>
        <taxon>Eukaryota</taxon>
        <taxon>Fungi</taxon>
        <taxon>Dikarya</taxon>
        <taxon>Ascomycota</taxon>
        <taxon>Pezizomycotina</taxon>
        <taxon>Dothideomycetes</taxon>
        <taxon>Pleosporomycetidae</taxon>
        <taxon>Mytilinidiales</taxon>
        <taxon>Argynnaceae</taxon>
        <taxon>Lepidopterella</taxon>
    </lineage>
</organism>
<name>A0A8E2JF13_9PEZI</name>
<dbReference type="InterPro" id="IPR036291">
    <property type="entry name" value="NAD(P)-bd_dom_sf"/>
</dbReference>
<evidence type="ECO:0000313" key="4">
    <source>
        <dbReference type="Proteomes" id="UP000250266"/>
    </source>
</evidence>
<protein>
    <submittedName>
        <fullName evidence="3">NAD(P)-binding protein</fullName>
    </submittedName>
</protein>
<dbReference type="AlphaFoldDB" id="A0A8E2JF13"/>
<comment type="similarity">
    <text evidence="1">Belongs to the short-chain dehydrogenases/reductases (SDR) family.</text>
</comment>
<dbReference type="SUPFAM" id="SSF51735">
    <property type="entry name" value="NAD(P)-binding Rossmann-fold domains"/>
    <property type="match status" value="1"/>
</dbReference>
<accession>A0A8E2JF13</accession>
<reference evidence="3 4" key="1">
    <citation type="journal article" date="2016" name="Nat. Commun.">
        <title>Ectomycorrhizal ecology is imprinted in the genome of the dominant symbiotic fungus Cenococcum geophilum.</title>
        <authorList>
            <consortium name="DOE Joint Genome Institute"/>
            <person name="Peter M."/>
            <person name="Kohler A."/>
            <person name="Ohm R.A."/>
            <person name="Kuo A."/>
            <person name="Krutzmann J."/>
            <person name="Morin E."/>
            <person name="Arend M."/>
            <person name="Barry K.W."/>
            <person name="Binder M."/>
            <person name="Choi C."/>
            <person name="Clum A."/>
            <person name="Copeland A."/>
            <person name="Grisel N."/>
            <person name="Haridas S."/>
            <person name="Kipfer T."/>
            <person name="LaButti K."/>
            <person name="Lindquist E."/>
            <person name="Lipzen A."/>
            <person name="Maire R."/>
            <person name="Meier B."/>
            <person name="Mihaltcheva S."/>
            <person name="Molinier V."/>
            <person name="Murat C."/>
            <person name="Poggeler S."/>
            <person name="Quandt C.A."/>
            <person name="Sperisen C."/>
            <person name="Tritt A."/>
            <person name="Tisserant E."/>
            <person name="Crous P.W."/>
            <person name="Henrissat B."/>
            <person name="Nehls U."/>
            <person name="Egli S."/>
            <person name="Spatafora J.W."/>
            <person name="Grigoriev I.V."/>
            <person name="Martin F.M."/>
        </authorList>
    </citation>
    <scope>NUCLEOTIDE SEQUENCE [LARGE SCALE GENOMIC DNA]</scope>
    <source>
        <strain evidence="3 4">CBS 459.81</strain>
    </source>
</reference>